<dbReference type="GO" id="GO:0003677">
    <property type="term" value="F:DNA binding"/>
    <property type="evidence" value="ECO:0007669"/>
    <property type="project" value="UniProtKB-KW"/>
</dbReference>
<dbReference type="PROSITE" id="PS50110">
    <property type="entry name" value="RESPONSE_REGULATORY"/>
    <property type="match status" value="1"/>
</dbReference>
<keyword evidence="4" id="KW-0238">DNA-binding</keyword>
<comment type="caution">
    <text evidence="1">Lacks conserved residue(s) required for the propagation of feature annotation.</text>
</comment>
<evidence type="ECO:0000313" key="5">
    <source>
        <dbReference type="Proteomes" id="UP000590442"/>
    </source>
</evidence>
<comment type="caution">
    <text evidence="4">The sequence shown here is derived from an EMBL/GenBank/DDBJ whole genome shotgun (WGS) entry which is preliminary data.</text>
</comment>
<feature type="domain" description="Response regulatory" evidence="2">
    <location>
        <begin position="4"/>
        <end position="119"/>
    </location>
</feature>
<dbReference type="GO" id="GO:0000156">
    <property type="term" value="F:phosphorelay response regulator activity"/>
    <property type="evidence" value="ECO:0007669"/>
    <property type="project" value="InterPro"/>
</dbReference>
<dbReference type="PANTHER" id="PTHR37299">
    <property type="entry name" value="TRANSCRIPTIONAL REGULATOR-RELATED"/>
    <property type="match status" value="1"/>
</dbReference>
<evidence type="ECO:0000259" key="2">
    <source>
        <dbReference type="PROSITE" id="PS50110"/>
    </source>
</evidence>
<dbReference type="InterPro" id="IPR007492">
    <property type="entry name" value="LytTR_DNA-bd_dom"/>
</dbReference>
<accession>A0A846QQY5</accession>
<gene>
    <name evidence="4" type="ORF">GGR42_000049</name>
</gene>
<dbReference type="RefSeq" id="WP_167959372.1">
    <property type="nucleotide sequence ID" value="NZ_JAATJJ010000001.1"/>
</dbReference>
<dbReference type="SMART" id="SM00850">
    <property type="entry name" value="LytTR"/>
    <property type="match status" value="1"/>
</dbReference>
<evidence type="ECO:0000259" key="3">
    <source>
        <dbReference type="PROSITE" id="PS50930"/>
    </source>
</evidence>
<dbReference type="Proteomes" id="UP000590442">
    <property type="component" value="Unassembled WGS sequence"/>
</dbReference>
<dbReference type="EMBL" id="JAATJJ010000001">
    <property type="protein sequence ID" value="NJB69587.1"/>
    <property type="molecule type" value="Genomic_DNA"/>
</dbReference>
<dbReference type="PANTHER" id="PTHR37299:SF1">
    <property type="entry name" value="STAGE 0 SPORULATION PROTEIN A HOMOLOG"/>
    <property type="match status" value="1"/>
</dbReference>
<evidence type="ECO:0000313" key="4">
    <source>
        <dbReference type="EMBL" id="NJB69587.1"/>
    </source>
</evidence>
<dbReference type="PROSITE" id="PS50930">
    <property type="entry name" value="HTH_LYTTR"/>
    <property type="match status" value="1"/>
</dbReference>
<dbReference type="Gene3D" id="2.40.50.1020">
    <property type="entry name" value="LytTr DNA-binding domain"/>
    <property type="match status" value="1"/>
</dbReference>
<dbReference type="InterPro" id="IPR011006">
    <property type="entry name" value="CheY-like_superfamily"/>
</dbReference>
<keyword evidence="5" id="KW-1185">Reference proteome</keyword>
<dbReference type="SUPFAM" id="SSF52172">
    <property type="entry name" value="CheY-like"/>
    <property type="match status" value="1"/>
</dbReference>
<reference evidence="4 5" key="1">
    <citation type="submission" date="2020-03" db="EMBL/GenBank/DDBJ databases">
        <title>Genomic Encyclopedia of Type Strains, Phase IV (KMG-IV): sequencing the most valuable type-strain genomes for metagenomic binning, comparative biology and taxonomic classification.</title>
        <authorList>
            <person name="Goeker M."/>
        </authorList>
    </citation>
    <scope>NUCLEOTIDE SEQUENCE [LARGE SCALE GENOMIC DNA]</scope>
    <source>
        <strain evidence="4 5">DSM 29762</strain>
    </source>
</reference>
<dbReference type="InterPro" id="IPR046947">
    <property type="entry name" value="LytR-like"/>
</dbReference>
<feature type="domain" description="HTH LytTR-type" evidence="3">
    <location>
        <begin position="131"/>
        <end position="236"/>
    </location>
</feature>
<organism evidence="4 5">
    <name type="scientific">Saonia flava</name>
    <dbReference type="NCBI Taxonomy" id="523696"/>
    <lineage>
        <taxon>Bacteria</taxon>
        <taxon>Pseudomonadati</taxon>
        <taxon>Bacteroidota</taxon>
        <taxon>Flavobacteriia</taxon>
        <taxon>Flavobacteriales</taxon>
        <taxon>Flavobacteriaceae</taxon>
        <taxon>Saonia</taxon>
    </lineage>
</organism>
<evidence type="ECO:0000256" key="1">
    <source>
        <dbReference type="PROSITE-ProRule" id="PRU00169"/>
    </source>
</evidence>
<dbReference type="AlphaFoldDB" id="A0A846QQY5"/>
<protein>
    <submittedName>
        <fullName evidence="4">DNA-binding LytR/AlgR family response regulator</fullName>
    </submittedName>
</protein>
<dbReference type="InterPro" id="IPR001789">
    <property type="entry name" value="Sig_transdc_resp-reg_receiver"/>
</dbReference>
<proteinExistence type="predicted"/>
<sequence>MEYTYIIIDSDATSSLQFQHYLEDYGDFVFYGLAKDSDQGLNIILKHLPDVVFINLDKNATECFELVNELYKYVTAMPMIIGMSKSKDYAYEALKNNFFDYWLLPYNELDILKTLMYLKKQVPKEKTVPTICIKSYSDFQYLNTDEILYLKADNNATDFIMKDGRVVSAFKTLKTFEDNLPKNFIRVHQSYILNMDYVSRINYGKSICALKVGQEQLPFSKSYKKNIDSLKKVLAKSTFSTLN</sequence>
<name>A0A846QQY5_9FLAO</name>
<dbReference type="Gene3D" id="3.40.50.2300">
    <property type="match status" value="1"/>
</dbReference>
<dbReference type="Pfam" id="PF04397">
    <property type="entry name" value="LytTR"/>
    <property type="match status" value="1"/>
</dbReference>